<comment type="caution">
    <text evidence="1">The sequence shown here is derived from an EMBL/GenBank/DDBJ whole genome shotgun (WGS) entry which is preliminary data.</text>
</comment>
<protein>
    <submittedName>
        <fullName evidence="1">Uncharacterized protein</fullName>
    </submittedName>
</protein>
<accession>A0ACC2NUX1</accession>
<proteinExistence type="predicted"/>
<sequence length="356" mass="41227">MASSESTSDYVTNDYHIQTSTIFWQLKRFDFTRKREGKVVIENKNISPSQHPCKLDLSLAIDERNTQTNVVQSILRVRLYNVNGPKTKFLITVYLESSQTGHVDESFGTKDVNLTFQDEETATFLLPPFKYSSRDIRTTLNSHLKDNILTVKIKIEGYNEICKVENITLKIDEKNLYCNEKFIELYKKQELVDTTFFVGQEKQVLRAHSVILAAACPYFLSMFSTCKMKEKNTLEVDLSDDLDITFQVFQGFLDCVYGVKKVEQMSDIIMELAVLADKYDCCQLHKQCESLLCESLQKDNVLTRLVFAHRYNYKLLKEKSFRLLPKYGSHLEDFTGVKELVHHPELMGELIINLSK</sequence>
<evidence type="ECO:0000313" key="1">
    <source>
        <dbReference type="EMBL" id="KAJ8674411.1"/>
    </source>
</evidence>
<dbReference type="Proteomes" id="UP001239111">
    <property type="component" value="Chromosome 3"/>
</dbReference>
<evidence type="ECO:0000313" key="2">
    <source>
        <dbReference type="Proteomes" id="UP001239111"/>
    </source>
</evidence>
<name>A0ACC2NUX1_9HYME</name>
<gene>
    <name evidence="1" type="ORF">QAD02_005673</name>
</gene>
<reference evidence="1" key="1">
    <citation type="submission" date="2023-04" db="EMBL/GenBank/DDBJ databases">
        <title>A chromosome-level genome assembly of the parasitoid wasp Eretmocerus hayati.</title>
        <authorList>
            <person name="Zhong Y."/>
            <person name="Liu S."/>
            <person name="Liu Y."/>
        </authorList>
    </citation>
    <scope>NUCLEOTIDE SEQUENCE</scope>
    <source>
        <strain evidence="1">ZJU_SS_LIU_2023</strain>
    </source>
</reference>
<organism evidence="1 2">
    <name type="scientific">Eretmocerus hayati</name>
    <dbReference type="NCBI Taxonomy" id="131215"/>
    <lineage>
        <taxon>Eukaryota</taxon>
        <taxon>Metazoa</taxon>
        <taxon>Ecdysozoa</taxon>
        <taxon>Arthropoda</taxon>
        <taxon>Hexapoda</taxon>
        <taxon>Insecta</taxon>
        <taxon>Pterygota</taxon>
        <taxon>Neoptera</taxon>
        <taxon>Endopterygota</taxon>
        <taxon>Hymenoptera</taxon>
        <taxon>Apocrita</taxon>
        <taxon>Proctotrupomorpha</taxon>
        <taxon>Chalcidoidea</taxon>
        <taxon>Aphelinidae</taxon>
        <taxon>Aphelininae</taxon>
        <taxon>Eretmocerus</taxon>
    </lineage>
</organism>
<keyword evidence="2" id="KW-1185">Reference proteome</keyword>
<dbReference type="EMBL" id="CM056743">
    <property type="protein sequence ID" value="KAJ8674411.1"/>
    <property type="molecule type" value="Genomic_DNA"/>
</dbReference>